<reference evidence="2" key="1">
    <citation type="journal article" date="2008" name="BMC Genomics">
        <title>A conifer genomics resource of 200,000 spruce (Picea spp.) ESTs and 6,464 high-quality, sequence-finished full-length cDNAs for Sitka spruce (Picea sitchensis).</title>
        <authorList>
            <person name="Ralph S.G."/>
            <person name="Chun H.J."/>
            <person name="Kolosova N."/>
            <person name="Cooper D."/>
            <person name="Oddy C."/>
            <person name="Ritland C.E."/>
            <person name="Kirkpatrick R."/>
            <person name="Moore R."/>
            <person name="Barber S."/>
            <person name="Holt R.A."/>
            <person name="Jones S.J."/>
            <person name="Marra M.A."/>
            <person name="Douglas C.J."/>
            <person name="Ritland K."/>
            <person name="Bohlmann J."/>
        </authorList>
    </citation>
    <scope>NUCLEOTIDE SEQUENCE</scope>
    <source>
        <tissue evidence="2">Green portion of the leader tissue</tissue>
    </source>
</reference>
<feature type="transmembrane region" description="Helical" evidence="1">
    <location>
        <begin position="156"/>
        <end position="176"/>
    </location>
</feature>
<dbReference type="Pfam" id="PF06549">
    <property type="entry name" value="DUF1118"/>
    <property type="match status" value="1"/>
</dbReference>
<keyword evidence="1" id="KW-0472">Membrane</keyword>
<dbReference type="OMA" id="EWLGLLY"/>
<protein>
    <submittedName>
        <fullName evidence="2">Uncharacterized protein</fullName>
    </submittedName>
</protein>
<proteinExistence type="evidence at transcript level"/>
<accession>A9NMI1</accession>
<sequence>MEAVGVCRYMAVQASPCQLDRVRRNTTFAMATEKAVGGTRQVKVFPLGDKSAVLRPKNEFNGSSIKLLSRVEQLKLLSKAEKAGLLSAAEKSGLSLSKIESLGLLSKAEELGILSSATDPNTPGALLNLAIALLIAGPLCVYFVPDDSSWEVALQVVIALLSVVGGPAAFAGSNLVSKLQKST</sequence>
<name>A9NMI1_PICSI</name>
<dbReference type="EMBL" id="EF082485">
    <property type="protein sequence ID" value="ABK21842.1"/>
    <property type="molecule type" value="mRNA"/>
</dbReference>
<organism evidence="2">
    <name type="scientific">Picea sitchensis</name>
    <name type="common">Sitka spruce</name>
    <name type="synonym">Pinus sitchensis</name>
    <dbReference type="NCBI Taxonomy" id="3332"/>
    <lineage>
        <taxon>Eukaryota</taxon>
        <taxon>Viridiplantae</taxon>
        <taxon>Streptophyta</taxon>
        <taxon>Embryophyta</taxon>
        <taxon>Tracheophyta</taxon>
        <taxon>Spermatophyta</taxon>
        <taxon>Pinopsida</taxon>
        <taxon>Pinidae</taxon>
        <taxon>Conifers I</taxon>
        <taxon>Pinales</taxon>
        <taxon>Pinaceae</taxon>
        <taxon>Picea</taxon>
    </lineage>
</organism>
<keyword evidence="1" id="KW-1133">Transmembrane helix</keyword>
<evidence type="ECO:0000256" key="1">
    <source>
        <dbReference type="SAM" id="Phobius"/>
    </source>
</evidence>
<dbReference type="AlphaFoldDB" id="A9NMI1"/>
<feature type="transmembrane region" description="Helical" evidence="1">
    <location>
        <begin position="125"/>
        <end position="144"/>
    </location>
</feature>
<evidence type="ECO:0000313" key="2">
    <source>
        <dbReference type="EMBL" id="ABK21842.1"/>
    </source>
</evidence>
<keyword evidence="1" id="KW-0812">Transmembrane</keyword>
<dbReference type="InterPro" id="IPR009500">
    <property type="entry name" value="DUF1118"/>
</dbReference>